<dbReference type="Pfam" id="PF00293">
    <property type="entry name" value="NUDIX"/>
    <property type="match status" value="1"/>
</dbReference>
<comment type="similarity">
    <text evidence="3">Belongs to the Nudix hydrolase family.</text>
</comment>
<evidence type="ECO:0000313" key="5">
    <source>
        <dbReference type="EMBL" id="WDF82075.1"/>
    </source>
</evidence>
<dbReference type="InterPro" id="IPR020084">
    <property type="entry name" value="NUDIX_hydrolase_CS"/>
</dbReference>
<evidence type="ECO:0000259" key="4">
    <source>
        <dbReference type="PROSITE" id="PS51462"/>
    </source>
</evidence>
<dbReference type="RefSeq" id="WP_274259296.1">
    <property type="nucleotide sequence ID" value="NZ_CP117884.1"/>
</dbReference>
<dbReference type="CDD" id="cd04677">
    <property type="entry name" value="NUDIX_Hydrolase"/>
    <property type="match status" value="1"/>
</dbReference>
<sequence>MGYIEDLRALIGHQPIILNGSCGIITNHIGKVLLQQRCEPQERWGLVGGLMEMGESTKQTLIREAKEETGLDLRNQSLHLFDIYSGGTLSVAANGDEFYSVTTVYVVPNIVGAPHITDQESLGFDWFDPTNLPDNMVPRYRHILSDWQNQGRNF</sequence>
<dbReference type="InterPro" id="IPR015797">
    <property type="entry name" value="NUDIX_hydrolase-like_dom_sf"/>
</dbReference>
<evidence type="ECO:0000256" key="3">
    <source>
        <dbReference type="RuleBase" id="RU003476"/>
    </source>
</evidence>
<feature type="domain" description="Nudix hydrolase" evidence="4">
    <location>
        <begin position="15"/>
        <end position="150"/>
    </location>
</feature>
<dbReference type="Proteomes" id="UP001220377">
    <property type="component" value="Chromosome"/>
</dbReference>
<dbReference type="PANTHER" id="PTHR43046:SF2">
    <property type="entry name" value="8-OXO-DGTP DIPHOSPHATASE-RELATED"/>
    <property type="match status" value="1"/>
</dbReference>
<accession>A0ABY7WVX5</accession>
<name>A0ABY7WVX5_9LACO</name>
<dbReference type="PANTHER" id="PTHR43046">
    <property type="entry name" value="GDP-MANNOSE MANNOSYL HYDROLASE"/>
    <property type="match status" value="1"/>
</dbReference>
<keyword evidence="6" id="KW-1185">Reference proteome</keyword>
<keyword evidence="2 3" id="KW-0378">Hydrolase</keyword>
<evidence type="ECO:0000256" key="1">
    <source>
        <dbReference type="ARBA" id="ARBA00001946"/>
    </source>
</evidence>
<evidence type="ECO:0000256" key="2">
    <source>
        <dbReference type="ARBA" id="ARBA00022801"/>
    </source>
</evidence>
<protein>
    <submittedName>
        <fullName evidence="5">NUDIX domain-containing protein</fullName>
    </submittedName>
</protein>
<dbReference type="Gene3D" id="3.90.79.10">
    <property type="entry name" value="Nucleoside Triphosphate Pyrophosphohydrolase"/>
    <property type="match status" value="1"/>
</dbReference>
<dbReference type="PROSITE" id="PS00893">
    <property type="entry name" value="NUDIX_BOX"/>
    <property type="match status" value="1"/>
</dbReference>
<comment type="cofactor">
    <cofactor evidence="1">
        <name>Mg(2+)</name>
        <dbReference type="ChEBI" id="CHEBI:18420"/>
    </cofactor>
</comment>
<proteinExistence type="inferred from homology"/>
<reference evidence="5 6" key="1">
    <citation type="submission" date="2023-02" db="EMBL/GenBank/DDBJ databases">
        <title>Genome sequence of Lacticaseibacillus sp. KACC 23028.</title>
        <authorList>
            <person name="Kim S."/>
            <person name="Heo J."/>
            <person name="Kwon S.-W."/>
        </authorList>
    </citation>
    <scope>NUCLEOTIDE SEQUENCE [LARGE SCALE GENOMIC DNA]</scope>
    <source>
        <strain evidence="5 6">KACC 23028</strain>
    </source>
</reference>
<gene>
    <name evidence="5" type="ORF">PQ472_09120</name>
</gene>
<dbReference type="InterPro" id="IPR020476">
    <property type="entry name" value="Nudix_hydrolase"/>
</dbReference>
<dbReference type="PROSITE" id="PS51462">
    <property type="entry name" value="NUDIX"/>
    <property type="match status" value="1"/>
</dbReference>
<organism evidence="5 6">
    <name type="scientific">Lacticaseibacillus pabuli</name>
    <dbReference type="NCBI Taxonomy" id="3025672"/>
    <lineage>
        <taxon>Bacteria</taxon>
        <taxon>Bacillati</taxon>
        <taxon>Bacillota</taxon>
        <taxon>Bacilli</taxon>
        <taxon>Lactobacillales</taxon>
        <taxon>Lactobacillaceae</taxon>
        <taxon>Lacticaseibacillus</taxon>
    </lineage>
</organism>
<evidence type="ECO:0000313" key="6">
    <source>
        <dbReference type="Proteomes" id="UP001220377"/>
    </source>
</evidence>
<dbReference type="PRINTS" id="PR00502">
    <property type="entry name" value="NUDIXFAMILY"/>
</dbReference>
<dbReference type="SUPFAM" id="SSF55811">
    <property type="entry name" value="Nudix"/>
    <property type="match status" value="1"/>
</dbReference>
<dbReference type="InterPro" id="IPR000086">
    <property type="entry name" value="NUDIX_hydrolase_dom"/>
</dbReference>
<dbReference type="EMBL" id="CP117884">
    <property type="protein sequence ID" value="WDF82075.1"/>
    <property type="molecule type" value="Genomic_DNA"/>
</dbReference>